<accession>A0A6G1KM83</accession>
<organism evidence="1 2">
    <name type="scientific">Pleomassaria siparia CBS 279.74</name>
    <dbReference type="NCBI Taxonomy" id="1314801"/>
    <lineage>
        <taxon>Eukaryota</taxon>
        <taxon>Fungi</taxon>
        <taxon>Dikarya</taxon>
        <taxon>Ascomycota</taxon>
        <taxon>Pezizomycotina</taxon>
        <taxon>Dothideomycetes</taxon>
        <taxon>Pleosporomycetidae</taxon>
        <taxon>Pleosporales</taxon>
        <taxon>Pleomassariaceae</taxon>
        <taxon>Pleomassaria</taxon>
    </lineage>
</organism>
<evidence type="ECO:0000313" key="2">
    <source>
        <dbReference type="Proteomes" id="UP000799428"/>
    </source>
</evidence>
<name>A0A6G1KM83_9PLEO</name>
<dbReference type="AlphaFoldDB" id="A0A6G1KM83"/>
<sequence>MRLIIPLLTWHSLRSQRRPTLCLRPPSRVFFLFEEFGQCPHHLGYLRLVLGEALGEYVNVLIRILIKPVTPTTARKVREKRVLGASHEGQKNINFERSSSHKSSHNCCSCIVFLRVQGNSDEVG</sequence>
<reference evidence="1" key="1">
    <citation type="journal article" date="2020" name="Stud. Mycol.">
        <title>101 Dothideomycetes genomes: a test case for predicting lifestyles and emergence of pathogens.</title>
        <authorList>
            <person name="Haridas S."/>
            <person name="Albert R."/>
            <person name="Binder M."/>
            <person name="Bloem J."/>
            <person name="Labutti K."/>
            <person name="Salamov A."/>
            <person name="Andreopoulos B."/>
            <person name="Baker S."/>
            <person name="Barry K."/>
            <person name="Bills G."/>
            <person name="Bluhm B."/>
            <person name="Cannon C."/>
            <person name="Castanera R."/>
            <person name="Culley D."/>
            <person name="Daum C."/>
            <person name="Ezra D."/>
            <person name="Gonzalez J."/>
            <person name="Henrissat B."/>
            <person name="Kuo A."/>
            <person name="Liang C."/>
            <person name="Lipzen A."/>
            <person name="Lutzoni F."/>
            <person name="Magnuson J."/>
            <person name="Mondo S."/>
            <person name="Nolan M."/>
            <person name="Ohm R."/>
            <person name="Pangilinan J."/>
            <person name="Park H.-J."/>
            <person name="Ramirez L."/>
            <person name="Alfaro M."/>
            <person name="Sun H."/>
            <person name="Tritt A."/>
            <person name="Yoshinaga Y."/>
            <person name="Zwiers L.-H."/>
            <person name="Turgeon B."/>
            <person name="Goodwin S."/>
            <person name="Spatafora J."/>
            <person name="Crous P."/>
            <person name="Grigoriev I."/>
        </authorList>
    </citation>
    <scope>NUCLEOTIDE SEQUENCE</scope>
    <source>
        <strain evidence="1">CBS 279.74</strain>
    </source>
</reference>
<dbReference type="EMBL" id="MU005765">
    <property type="protein sequence ID" value="KAF2713467.1"/>
    <property type="molecule type" value="Genomic_DNA"/>
</dbReference>
<protein>
    <submittedName>
        <fullName evidence="1">Uncharacterized protein</fullName>
    </submittedName>
</protein>
<dbReference type="Proteomes" id="UP000799428">
    <property type="component" value="Unassembled WGS sequence"/>
</dbReference>
<proteinExistence type="predicted"/>
<keyword evidence="2" id="KW-1185">Reference proteome</keyword>
<evidence type="ECO:0000313" key="1">
    <source>
        <dbReference type="EMBL" id="KAF2713467.1"/>
    </source>
</evidence>
<gene>
    <name evidence="1" type="ORF">K504DRAFT_498278</name>
</gene>